<evidence type="ECO:0000259" key="10">
    <source>
        <dbReference type="Pfam" id="PF05649"/>
    </source>
</evidence>
<dbReference type="Gene3D" id="3.40.390.10">
    <property type="entry name" value="Collagenase (Catalytic Domain)"/>
    <property type="match status" value="1"/>
</dbReference>
<dbReference type="PANTHER" id="PTHR11733:SF167">
    <property type="entry name" value="FI17812P1-RELATED"/>
    <property type="match status" value="1"/>
</dbReference>
<dbReference type="PANTHER" id="PTHR11733">
    <property type="entry name" value="ZINC METALLOPROTEASE FAMILY M13 NEPRILYSIN-RELATED"/>
    <property type="match status" value="1"/>
</dbReference>
<dbReference type="AlphaFoldDB" id="A0A6C0LK59"/>
<evidence type="ECO:0008006" key="12">
    <source>
        <dbReference type="Google" id="ProtNLM"/>
    </source>
</evidence>
<keyword evidence="6" id="KW-0862">Zinc</keyword>
<evidence type="ECO:0000259" key="9">
    <source>
        <dbReference type="Pfam" id="PF01431"/>
    </source>
</evidence>
<evidence type="ECO:0000256" key="8">
    <source>
        <dbReference type="SAM" id="MobiDB-lite"/>
    </source>
</evidence>
<dbReference type="InterPro" id="IPR018497">
    <property type="entry name" value="Peptidase_M13_C"/>
</dbReference>
<evidence type="ECO:0000256" key="7">
    <source>
        <dbReference type="ARBA" id="ARBA00023049"/>
    </source>
</evidence>
<evidence type="ECO:0000256" key="4">
    <source>
        <dbReference type="ARBA" id="ARBA00022723"/>
    </source>
</evidence>
<evidence type="ECO:0000256" key="1">
    <source>
        <dbReference type="ARBA" id="ARBA00001947"/>
    </source>
</evidence>
<dbReference type="InterPro" id="IPR024079">
    <property type="entry name" value="MetalloPept_cat_dom_sf"/>
</dbReference>
<dbReference type="Pfam" id="PF01431">
    <property type="entry name" value="Peptidase_M13"/>
    <property type="match status" value="1"/>
</dbReference>
<dbReference type="InterPro" id="IPR000718">
    <property type="entry name" value="Peptidase_M13"/>
</dbReference>
<dbReference type="Gene3D" id="1.10.1380.10">
    <property type="entry name" value="Neutral endopeptidase , domain2"/>
    <property type="match status" value="1"/>
</dbReference>
<dbReference type="CDD" id="cd08662">
    <property type="entry name" value="M13"/>
    <property type="match status" value="1"/>
</dbReference>
<feature type="domain" description="Peptidase M13 C-terminal" evidence="9">
    <location>
        <begin position="515"/>
        <end position="713"/>
    </location>
</feature>
<dbReference type="GO" id="GO:0005886">
    <property type="term" value="C:plasma membrane"/>
    <property type="evidence" value="ECO:0007669"/>
    <property type="project" value="TreeGrafter"/>
</dbReference>
<protein>
    <recommendedName>
        <fullName evidence="12">Peptidase M13 C-terminal domain-containing protein</fullName>
    </recommendedName>
</protein>
<keyword evidence="3" id="KW-0645">Protease</keyword>
<keyword evidence="5" id="KW-0378">Hydrolase</keyword>
<name>A0A6C0LK59_9ZZZZ</name>
<feature type="region of interest" description="Disordered" evidence="8">
    <location>
        <begin position="1"/>
        <end position="23"/>
    </location>
</feature>
<evidence type="ECO:0000256" key="5">
    <source>
        <dbReference type="ARBA" id="ARBA00022801"/>
    </source>
</evidence>
<dbReference type="GO" id="GO:0016485">
    <property type="term" value="P:protein processing"/>
    <property type="evidence" value="ECO:0007669"/>
    <property type="project" value="TreeGrafter"/>
</dbReference>
<dbReference type="Pfam" id="PF05649">
    <property type="entry name" value="Peptidase_M13_N"/>
    <property type="match status" value="1"/>
</dbReference>
<evidence type="ECO:0000256" key="6">
    <source>
        <dbReference type="ARBA" id="ARBA00022833"/>
    </source>
</evidence>
<reference evidence="11" key="1">
    <citation type="journal article" date="2020" name="Nature">
        <title>Giant virus diversity and host interactions through global metagenomics.</title>
        <authorList>
            <person name="Schulz F."/>
            <person name="Roux S."/>
            <person name="Paez-Espino D."/>
            <person name="Jungbluth S."/>
            <person name="Walsh D.A."/>
            <person name="Denef V.J."/>
            <person name="McMahon K.D."/>
            <person name="Konstantinidis K.T."/>
            <person name="Eloe-Fadrosh E.A."/>
            <person name="Kyrpides N.C."/>
            <person name="Woyke T."/>
        </authorList>
    </citation>
    <scope>NUCLEOTIDE SEQUENCE</scope>
    <source>
        <strain evidence="11">GVMAG-M-3300027892-73</strain>
    </source>
</reference>
<evidence type="ECO:0000256" key="2">
    <source>
        <dbReference type="ARBA" id="ARBA00007357"/>
    </source>
</evidence>
<dbReference type="SUPFAM" id="SSF55486">
    <property type="entry name" value="Metalloproteases ('zincins'), catalytic domain"/>
    <property type="match status" value="1"/>
</dbReference>
<evidence type="ECO:0000256" key="3">
    <source>
        <dbReference type="ARBA" id="ARBA00022670"/>
    </source>
</evidence>
<dbReference type="InterPro" id="IPR042089">
    <property type="entry name" value="Peptidase_M13_dom_2"/>
</dbReference>
<organism evidence="11">
    <name type="scientific">viral metagenome</name>
    <dbReference type="NCBI Taxonomy" id="1070528"/>
    <lineage>
        <taxon>unclassified sequences</taxon>
        <taxon>metagenomes</taxon>
        <taxon>organismal metagenomes</taxon>
    </lineage>
</organism>
<dbReference type="EMBL" id="MN740521">
    <property type="protein sequence ID" value="QHU30943.1"/>
    <property type="molecule type" value="Genomic_DNA"/>
</dbReference>
<dbReference type="InterPro" id="IPR008753">
    <property type="entry name" value="Peptidase_M13_N"/>
</dbReference>
<accession>A0A6C0LK59</accession>
<dbReference type="PROSITE" id="PS51885">
    <property type="entry name" value="NEPRILYSIN"/>
    <property type="match status" value="1"/>
</dbReference>
<dbReference type="GO" id="GO:0046872">
    <property type="term" value="F:metal ion binding"/>
    <property type="evidence" value="ECO:0007669"/>
    <property type="project" value="UniProtKB-KW"/>
</dbReference>
<proteinExistence type="inferred from homology"/>
<keyword evidence="4" id="KW-0479">Metal-binding</keyword>
<evidence type="ECO:0000313" key="11">
    <source>
        <dbReference type="EMBL" id="QHU30943.1"/>
    </source>
</evidence>
<comment type="similarity">
    <text evidence="2">Belongs to the peptidase M13 family.</text>
</comment>
<dbReference type="GO" id="GO:0004222">
    <property type="term" value="F:metalloendopeptidase activity"/>
    <property type="evidence" value="ECO:0007669"/>
    <property type="project" value="InterPro"/>
</dbReference>
<comment type="cofactor">
    <cofactor evidence="1">
        <name>Zn(2+)</name>
        <dbReference type="ChEBI" id="CHEBI:29105"/>
    </cofactor>
</comment>
<keyword evidence="7" id="KW-0482">Metalloprotease</keyword>
<feature type="domain" description="Peptidase M13 N-terminal" evidence="10">
    <location>
        <begin position="69"/>
        <end position="451"/>
    </location>
</feature>
<sequence length="717" mass="84157">MGTKKTRTSKNRKSNKNKTKKRFASCPTQMMPFEKEYEHANKSKVIRGVFAKQIVKEVTSKPSPFGIRPNQDYYDYVNYLWLKEKHIDDKQKYLGQVDDFRLTQDKVYRNLDEIIVNYVKENKNPLSKALNIFRKSVINMNPIAYSKRLSKEAVDKIDDLIKNDSPWKMLAHFNQDEMISSEAPFRFDLVADEKQSTIFRCYLASHSFEILDVGVYYDDGTEVDYKRRYRAAYAKNCRDIFDICLGKGHGLNGHDVFDVEVEIFTALGCPGIPLDKAKSYNRVYSRDALTKYGFDWEEYTKELGFSKPPAFFVTPSLNYLKCGTKLLKDSWKTPKWRTYWIFILLKRICRVTTKWEKVVYQFYGNYQRGQEGINNSDAVSASLYMSVPFNKFLTEQYIKKYQDPENVRLVEIMCNDLKIVFNRILTRNTWLSPATKKKALTKLSQFKFIVGHYSKEREDPILDYNENLYDNMSKIYKWRMKRLVGLEGNAFIELPQMDWTQYPVKMSGTQAYIVNASYTPTKNAIFINLGYMQSPFIEFNKGLGYTAAHLGFTIGHEMSHGFDDWGSQYDGYGILNDWWTKEDKVKFKKIQKDVVNQYEAFAKRDGITFDASIGIGEDMADISGLQIVTEYLQDYNKYINNLPLVMKNHFEEFFIYYAYQQKQKIAKKALISELKTNPHPLDKYRCNVPLSRNLVFRALYNVKKGDSMWWHNANTIW</sequence>